<proteinExistence type="predicted"/>
<dbReference type="Proteomes" id="UP000789920">
    <property type="component" value="Unassembled WGS sequence"/>
</dbReference>
<evidence type="ECO:0000313" key="2">
    <source>
        <dbReference type="Proteomes" id="UP000789920"/>
    </source>
</evidence>
<organism evidence="1 2">
    <name type="scientific">Racocetra persica</name>
    <dbReference type="NCBI Taxonomy" id="160502"/>
    <lineage>
        <taxon>Eukaryota</taxon>
        <taxon>Fungi</taxon>
        <taxon>Fungi incertae sedis</taxon>
        <taxon>Mucoromycota</taxon>
        <taxon>Glomeromycotina</taxon>
        <taxon>Glomeromycetes</taxon>
        <taxon>Diversisporales</taxon>
        <taxon>Gigasporaceae</taxon>
        <taxon>Racocetra</taxon>
    </lineage>
</organism>
<keyword evidence="2" id="KW-1185">Reference proteome</keyword>
<accession>A0ACA9SXB9</accession>
<name>A0ACA9SXB9_9GLOM</name>
<reference evidence="1" key="1">
    <citation type="submission" date="2021-06" db="EMBL/GenBank/DDBJ databases">
        <authorList>
            <person name="Kallberg Y."/>
            <person name="Tangrot J."/>
            <person name="Rosling A."/>
        </authorList>
    </citation>
    <scope>NUCLEOTIDE SEQUENCE</scope>
    <source>
        <strain evidence="1">MA461A</strain>
    </source>
</reference>
<protein>
    <submittedName>
        <fullName evidence="1">19513_t:CDS:1</fullName>
    </submittedName>
</protein>
<gene>
    <name evidence="1" type="ORF">RPERSI_LOCUS35009</name>
</gene>
<dbReference type="EMBL" id="CAJVQC010159771">
    <property type="protein sequence ID" value="CAG8848219.1"/>
    <property type="molecule type" value="Genomic_DNA"/>
</dbReference>
<comment type="caution">
    <text evidence="1">The sequence shown here is derived from an EMBL/GenBank/DDBJ whole genome shotgun (WGS) entry which is preliminary data.</text>
</comment>
<feature type="non-terminal residue" evidence="1">
    <location>
        <position position="80"/>
    </location>
</feature>
<sequence>DKPKIRRKDIEKYMADNLAAIEETFYNQPDNTNAEYYKNFLTLDGSKAIRDLVKREKFKNVIDNNYLLPEYMAGNGVDAT</sequence>
<evidence type="ECO:0000313" key="1">
    <source>
        <dbReference type="EMBL" id="CAG8848219.1"/>
    </source>
</evidence>
<feature type="non-terminal residue" evidence="1">
    <location>
        <position position="1"/>
    </location>
</feature>